<proteinExistence type="inferred from homology"/>
<evidence type="ECO:0000256" key="4">
    <source>
        <dbReference type="ARBA" id="ARBA00012207"/>
    </source>
</evidence>
<keyword evidence="15" id="KW-1133">Transmembrane helix</keyword>
<dbReference type="InterPro" id="IPR029044">
    <property type="entry name" value="Nucleotide-diphossugar_trans"/>
</dbReference>
<dbReference type="Proteomes" id="UP000621510">
    <property type="component" value="Unassembled WGS sequence"/>
</dbReference>
<evidence type="ECO:0000259" key="16">
    <source>
        <dbReference type="Pfam" id="PF13632"/>
    </source>
</evidence>
<comment type="caution">
    <text evidence="17">The sequence shown here is derived from an EMBL/GenBank/DDBJ whole genome shotgun (WGS) entry which is preliminary data.</text>
</comment>
<dbReference type="EC" id="2.4.1.212" evidence="4"/>
<keyword evidence="8 15" id="KW-0472">Membrane</keyword>
<dbReference type="InterPro" id="IPR001173">
    <property type="entry name" value="Glyco_trans_2-like"/>
</dbReference>
<sequence length="300" mass="34124">MYLCIDSDTVLDQHAVAEAAAPFARCRVHAVTGLVLAANRRRNLLTRLIDMRYQNAFLGERVAYSRLGSVLCACGSLALYRGATVRQHLDDFLQQRFLGPPCTFGDDRRLTYYCLLEGQSLIVPTAVAWTDVPETMRHFLKQQTRWTKSFIREGVLLALKLRVIRVYWWLNLVELATWAAFTSALLVALTVMAANPHAWTVLAWYAAYVVGAAWLRSVHYFRHAGTVSRWDRATTFLAAPVYALMNLTLLIPLRLWALVTLRDTRWGTRQNGAEIQHDGPLAVTIPQPRLDDDTLEIRWP</sequence>
<evidence type="ECO:0000256" key="11">
    <source>
        <dbReference type="ARBA" id="ARBA00042148"/>
    </source>
</evidence>
<dbReference type="SUPFAM" id="SSF53448">
    <property type="entry name" value="Nucleotide-diphospho-sugar transferases"/>
    <property type="match status" value="1"/>
</dbReference>
<dbReference type="Pfam" id="PF13632">
    <property type="entry name" value="Glyco_trans_2_3"/>
    <property type="match status" value="1"/>
</dbReference>
<comment type="catalytic activity">
    <reaction evidence="14">
        <text>N-acetyl-beta-D-glucosaminyl-(1-&gt;4)-[hyaluronan](n) + UDP-alpha-D-glucuronate = [hyaluronan](n+1) + UDP + H(+)</text>
        <dbReference type="Rhea" id="RHEA:12528"/>
        <dbReference type="Rhea" id="RHEA-COMP:12585"/>
        <dbReference type="Rhea" id="RHEA-COMP:12587"/>
        <dbReference type="ChEBI" id="CHEBI:15378"/>
        <dbReference type="ChEBI" id="CHEBI:58052"/>
        <dbReference type="ChEBI" id="CHEBI:58223"/>
        <dbReference type="ChEBI" id="CHEBI:132153"/>
        <dbReference type="ChEBI" id="CHEBI:132154"/>
        <dbReference type="EC" id="2.4.1.212"/>
    </reaction>
</comment>
<dbReference type="PANTHER" id="PTHR22913">
    <property type="entry name" value="HYALURONAN SYNTHASE"/>
    <property type="match status" value="1"/>
</dbReference>
<evidence type="ECO:0000256" key="10">
    <source>
        <dbReference type="ARBA" id="ARBA00040508"/>
    </source>
</evidence>
<comment type="catalytic activity">
    <reaction evidence="13">
        <text>[hyaluronan](n) + UDP-N-acetyl-alpha-D-glucosamine = N-acetyl-beta-D-glucosaminyl-(1-&gt;4)-[hyaluronan](n) + UDP + H(+)</text>
        <dbReference type="Rhea" id="RHEA:20465"/>
        <dbReference type="Rhea" id="RHEA-COMP:12583"/>
        <dbReference type="Rhea" id="RHEA-COMP:12585"/>
        <dbReference type="ChEBI" id="CHEBI:15378"/>
        <dbReference type="ChEBI" id="CHEBI:57705"/>
        <dbReference type="ChEBI" id="CHEBI:58223"/>
        <dbReference type="ChEBI" id="CHEBI:132153"/>
        <dbReference type="ChEBI" id="CHEBI:132154"/>
        <dbReference type="EC" id="2.4.1.212"/>
    </reaction>
</comment>
<evidence type="ECO:0000313" key="17">
    <source>
        <dbReference type="EMBL" id="MBL1115417.1"/>
    </source>
</evidence>
<gene>
    <name evidence="17" type="ORF">JK364_23895</name>
</gene>
<organism evidence="17 18">
    <name type="scientific">Streptomyces endocoffeicus</name>
    <dbReference type="NCBI Taxonomy" id="2898945"/>
    <lineage>
        <taxon>Bacteria</taxon>
        <taxon>Bacillati</taxon>
        <taxon>Actinomycetota</taxon>
        <taxon>Actinomycetes</taxon>
        <taxon>Kitasatosporales</taxon>
        <taxon>Streptomycetaceae</taxon>
        <taxon>Streptomyces</taxon>
    </lineage>
</organism>
<evidence type="ECO:0000256" key="7">
    <source>
        <dbReference type="ARBA" id="ARBA00022679"/>
    </source>
</evidence>
<comment type="subcellular location">
    <subcellularLocation>
        <location evidence="1">Cell membrane</location>
    </subcellularLocation>
</comment>
<evidence type="ECO:0000256" key="3">
    <source>
        <dbReference type="ARBA" id="ARBA00006782"/>
    </source>
</evidence>
<evidence type="ECO:0000256" key="6">
    <source>
        <dbReference type="ARBA" id="ARBA00022676"/>
    </source>
</evidence>
<evidence type="ECO:0000256" key="8">
    <source>
        <dbReference type="ARBA" id="ARBA00023136"/>
    </source>
</evidence>
<feature type="domain" description="Glycosyltransferase 2-like" evidence="16">
    <location>
        <begin position="3"/>
        <end position="207"/>
    </location>
</feature>
<evidence type="ECO:0000256" key="12">
    <source>
        <dbReference type="ARBA" id="ARBA00043237"/>
    </source>
</evidence>
<feature type="transmembrane region" description="Helical" evidence="15">
    <location>
        <begin position="197"/>
        <end position="215"/>
    </location>
</feature>
<keyword evidence="7" id="KW-0808">Transferase</keyword>
<comment type="function">
    <text evidence="9">Glycosaminoglycan synthesis. The hyaluronic acid capsule is involved in the pathogenicity of group A Streptococci; it may be the major virulence determinant.</text>
</comment>
<evidence type="ECO:0000256" key="14">
    <source>
        <dbReference type="ARBA" id="ARBA00048168"/>
    </source>
</evidence>
<evidence type="ECO:0000256" key="9">
    <source>
        <dbReference type="ARBA" id="ARBA00037408"/>
    </source>
</evidence>
<evidence type="ECO:0000256" key="1">
    <source>
        <dbReference type="ARBA" id="ARBA00004236"/>
    </source>
</evidence>
<reference evidence="17 18" key="1">
    <citation type="submission" date="2021-01" db="EMBL/GenBank/DDBJ databases">
        <title>WGS of actinomycetes isolated from Thailand.</title>
        <authorList>
            <person name="Thawai C."/>
        </authorList>
    </citation>
    <scope>NUCLEOTIDE SEQUENCE [LARGE SCALE GENOMIC DNA]</scope>
    <source>
        <strain evidence="17 18">CA3R110</strain>
    </source>
</reference>
<keyword evidence="18" id="KW-1185">Reference proteome</keyword>
<evidence type="ECO:0000256" key="2">
    <source>
        <dbReference type="ARBA" id="ARBA00004698"/>
    </source>
</evidence>
<keyword evidence="5" id="KW-1003">Cell membrane</keyword>
<evidence type="ECO:0000256" key="13">
    <source>
        <dbReference type="ARBA" id="ARBA00047709"/>
    </source>
</evidence>
<protein>
    <recommendedName>
        <fullName evidence="10">Hyaluronan synthase</fullName>
        <ecNumber evidence="4">2.4.1.212</ecNumber>
    </recommendedName>
    <alternativeName>
        <fullName evidence="12">Hyaluronate synthase</fullName>
    </alternativeName>
    <alternativeName>
        <fullName evidence="11">Hyaluronic acid synthase</fullName>
    </alternativeName>
</protein>
<name>A0ABS1PU23_9ACTN</name>
<comment type="pathway">
    <text evidence="2">Glycan biosynthesis; hyaluronan biosynthesis.</text>
</comment>
<feature type="transmembrane region" description="Helical" evidence="15">
    <location>
        <begin position="166"/>
        <end position="191"/>
    </location>
</feature>
<dbReference type="EMBL" id="JAERRG010000009">
    <property type="protein sequence ID" value="MBL1115417.1"/>
    <property type="molecule type" value="Genomic_DNA"/>
</dbReference>
<feature type="transmembrane region" description="Helical" evidence="15">
    <location>
        <begin position="236"/>
        <end position="257"/>
    </location>
</feature>
<evidence type="ECO:0000256" key="5">
    <source>
        <dbReference type="ARBA" id="ARBA00022475"/>
    </source>
</evidence>
<evidence type="ECO:0000256" key="15">
    <source>
        <dbReference type="SAM" id="Phobius"/>
    </source>
</evidence>
<dbReference type="PANTHER" id="PTHR22913:SF12">
    <property type="entry name" value="MANNURONAN SYNTHASE"/>
    <property type="match status" value="1"/>
</dbReference>
<keyword evidence="15" id="KW-0812">Transmembrane</keyword>
<accession>A0ABS1PU23</accession>
<keyword evidence="6" id="KW-0328">Glycosyltransferase</keyword>
<evidence type="ECO:0000313" key="18">
    <source>
        <dbReference type="Proteomes" id="UP000621510"/>
    </source>
</evidence>
<comment type="similarity">
    <text evidence="3">Belongs to the NodC/HAS family.</text>
</comment>